<dbReference type="PANTHER" id="PTHR39453:SF1">
    <property type="entry name" value="PHOSPHATE PROPANOYLTRANSFERASE"/>
    <property type="match status" value="1"/>
</dbReference>
<dbReference type="Pfam" id="PF06130">
    <property type="entry name" value="PTAC"/>
    <property type="match status" value="1"/>
</dbReference>
<evidence type="ECO:0000256" key="10">
    <source>
        <dbReference type="ARBA" id="ARBA00024322"/>
    </source>
</evidence>
<dbReference type="InterPro" id="IPR008300">
    <property type="entry name" value="PTAC"/>
</dbReference>
<evidence type="ECO:0000256" key="12">
    <source>
        <dbReference type="PIRNR" id="PIRNR010130"/>
    </source>
</evidence>
<protein>
    <recommendedName>
        <fullName evidence="5 12">Phosphate propanoyltransferase</fullName>
        <ecNumber evidence="4 12">2.3.1.222</ecNumber>
    </recommendedName>
</protein>
<evidence type="ECO:0000256" key="11">
    <source>
        <dbReference type="ARBA" id="ARBA00024446"/>
    </source>
</evidence>
<comment type="pathway">
    <text evidence="2 12">Polyol metabolism; 1,2-propanediol degradation.</text>
</comment>
<dbReference type="NCBIfam" id="NF011652">
    <property type="entry name" value="PRK15070.1"/>
    <property type="match status" value="1"/>
</dbReference>
<keyword evidence="7" id="KW-0479">Metal-binding</keyword>
<organism evidence="13 14">
    <name type="scientific">Proteus penneri</name>
    <dbReference type="NCBI Taxonomy" id="102862"/>
    <lineage>
        <taxon>Bacteria</taxon>
        <taxon>Pseudomonadati</taxon>
        <taxon>Pseudomonadota</taxon>
        <taxon>Gammaproteobacteria</taxon>
        <taxon>Enterobacterales</taxon>
        <taxon>Morganellaceae</taxon>
        <taxon>Proteus</taxon>
    </lineage>
</organism>
<dbReference type="AlphaFoldDB" id="A0A0G4QE67"/>
<evidence type="ECO:0000256" key="4">
    <source>
        <dbReference type="ARBA" id="ARBA00012206"/>
    </source>
</evidence>
<dbReference type="GO" id="GO:0031469">
    <property type="term" value="C:bacterial microcompartment"/>
    <property type="evidence" value="ECO:0007669"/>
    <property type="project" value="UniProtKB-SubCell"/>
</dbReference>
<reference evidence="14" key="1">
    <citation type="submission" date="2015-06" db="EMBL/GenBank/DDBJ databases">
        <authorList>
            <person name="Urmite Genomes"/>
        </authorList>
    </citation>
    <scope>NUCLEOTIDE SEQUENCE [LARGE SCALE GENOMIC DNA]</scope>
    <source>
        <strain evidence="14">CSUR P1867</strain>
    </source>
</reference>
<evidence type="ECO:0000313" key="13">
    <source>
        <dbReference type="EMBL" id="CRL63899.1"/>
    </source>
</evidence>
<keyword evidence="8" id="KW-0862">Zinc</keyword>
<name>A0A0G4QE67_9GAMM</name>
<evidence type="ECO:0000256" key="9">
    <source>
        <dbReference type="ARBA" id="ARBA00023315"/>
    </source>
</evidence>
<dbReference type="PIRSF" id="PIRSF010130">
    <property type="entry name" value="PduL"/>
    <property type="match status" value="1"/>
</dbReference>
<evidence type="ECO:0000256" key="3">
    <source>
        <dbReference type="ARBA" id="ARBA00007342"/>
    </source>
</evidence>
<keyword evidence="11" id="KW-1283">Bacterial microcompartment</keyword>
<dbReference type="PANTHER" id="PTHR39453">
    <property type="entry name" value="PHOSPHATE PROPANOYLTRANSFERASE"/>
    <property type="match status" value="1"/>
</dbReference>
<accession>A0A0G4QE67</accession>
<dbReference type="Proteomes" id="UP000183920">
    <property type="component" value="Unassembled WGS sequence"/>
</dbReference>
<evidence type="ECO:0000256" key="7">
    <source>
        <dbReference type="ARBA" id="ARBA00022723"/>
    </source>
</evidence>
<comment type="function">
    <text evidence="12">Involved in 1,2-propanediol (1,2-PD) degradation by catalyzing the conversion of propanoyl-CoA to propanoyl-phosphate.</text>
</comment>
<keyword evidence="9 12" id="KW-0012">Acyltransferase</keyword>
<evidence type="ECO:0000256" key="6">
    <source>
        <dbReference type="ARBA" id="ARBA00022679"/>
    </source>
</evidence>
<dbReference type="GO" id="GO:0016747">
    <property type="term" value="F:acyltransferase activity, transferring groups other than amino-acyl groups"/>
    <property type="evidence" value="ECO:0007669"/>
    <property type="project" value="InterPro"/>
</dbReference>
<gene>
    <name evidence="13" type="primary">pduL</name>
    <name evidence="13" type="ORF">BN1804_02720</name>
</gene>
<dbReference type="EMBL" id="CVRY01000005">
    <property type="protein sequence ID" value="CRL63899.1"/>
    <property type="molecule type" value="Genomic_DNA"/>
</dbReference>
<sequence>MINQQLMGKILSRLPVHGVMSGETQGMAIPVGISNRHVHLSQQDVEALFGKGYQLTPFKDLKQPGQFAAKECVIVVGSKGSISKVRVLGPVRPQSQLEISKADCFALGIKAPVRESGDLVGSGNAVLMGPTGHVELKEQVICAQRHIHMSEIDARMLNVTNGQKVHVKTEGERSLIFDEVVVRVSKKFSLEFHIDTDEANAAGLRNNDSVFIVS</sequence>
<comment type="catalytic activity">
    <reaction evidence="12">
        <text>propanoyl-CoA + phosphate = propanoyl phosphate + CoA</text>
        <dbReference type="Rhea" id="RHEA:28046"/>
        <dbReference type="ChEBI" id="CHEBI:43474"/>
        <dbReference type="ChEBI" id="CHEBI:57287"/>
        <dbReference type="ChEBI" id="CHEBI:57392"/>
        <dbReference type="ChEBI" id="CHEBI:58933"/>
        <dbReference type="EC" id="2.3.1.222"/>
    </reaction>
</comment>
<evidence type="ECO:0000313" key="14">
    <source>
        <dbReference type="Proteomes" id="UP000183920"/>
    </source>
</evidence>
<dbReference type="GO" id="GO:0051144">
    <property type="term" value="P:1,2-propanediol catabolic process"/>
    <property type="evidence" value="ECO:0007669"/>
    <property type="project" value="UniProtKB-UniPathway"/>
</dbReference>
<comment type="subcellular location">
    <subcellularLocation>
        <location evidence="10">Bacterial microcompartment</location>
    </subcellularLocation>
</comment>
<dbReference type="GO" id="GO:0046872">
    <property type="term" value="F:metal ion binding"/>
    <property type="evidence" value="ECO:0007669"/>
    <property type="project" value="UniProtKB-KW"/>
</dbReference>
<evidence type="ECO:0000256" key="5">
    <source>
        <dbReference type="ARBA" id="ARBA00020837"/>
    </source>
</evidence>
<evidence type="ECO:0000256" key="8">
    <source>
        <dbReference type="ARBA" id="ARBA00022833"/>
    </source>
</evidence>
<comment type="similarity">
    <text evidence="3 12">Belongs to the PduL family.</text>
</comment>
<evidence type="ECO:0000256" key="2">
    <source>
        <dbReference type="ARBA" id="ARBA00004836"/>
    </source>
</evidence>
<proteinExistence type="inferred from homology"/>
<dbReference type="UniPathway" id="UPA00621"/>
<evidence type="ECO:0000256" key="1">
    <source>
        <dbReference type="ARBA" id="ARBA00001947"/>
    </source>
</evidence>
<keyword evidence="6 12" id="KW-0808">Transferase</keyword>
<comment type="cofactor">
    <cofactor evidence="1">
        <name>Zn(2+)</name>
        <dbReference type="ChEBI" id="CHEBI:29105"/>
    </cofactor>
</comment>
<dbReference type="EC" id="2.3.1.222" evidence="4 12"/>